<keyword evidence="2" id="KW-1185">Reference proteome</keyword>
<dbReference type="Proteomes" id="UP000789845">
    <property type="component" value="Unassembled WGS sequence"/>
</dbReference>
<evidence type="ECO:0000313" key="2">
    <source>
        <dbReference type="Proteomes" id="UP000789845"/>
    </source>
</evidence>
<evidence type="ECO:0000313" key="1">
    <source>
        <dbReference type="EMBL" id="CAG9608072.1"/>
    </source>
</evidence>
<dbReference type="RefSeq" id="WP_230496320.1">
    <property type="nucleotide sequence ID" value="NZ_CAKJTG010000008.1"/>
</dbReference>
<protein>
    <submittedName>
        <fullName evidence="1">Uncharacterized protein</fullName>
    </submittedName>
</protein>
<organism evidence="1 2">
    <name type="scientific">Pseudoneobacillus rhizosphaerae</name>
    <dbReference type="NCBI Taxonomy" id="2880968"/>
    <lineage>
        <taxon>Bacteria</taxon>
        <taxon>Bacillati</taxon>
        <taxon>Bacillota</taxon>
        <taxon>Bacilli</taxon>
        <taxon>Bacillales</taxon>
        <taxon>Bacillaceae</taxon>
        <taxon>Pseudoneobacillus</taxon>
    </lineage>
</organism>
<dbReference type="AlphaFoldDB" id="A0A9C7LA53"/>
<sequence length="81" mass="9215">MAKKIINKSVSFNVVDPFQEQLRKHTEQYTNFSAYIKQLIQRDMENGIKKAPIPMVNNQGNMAHVVKTPNGGIKIDCRKLG</sequence>
<dbReference type="EMBL" id="CAKJTG010000008">
    <property type="protein sequence ID" value="CAG9608072.1"/>
    <property type="molecule type" value="Genomic_DNA"/>
</dbReference>
<gene>
    <name evidence="1" type="ORF">NEOCIP111885_01764</name>
</gene>
<proteinExistence type="predicted"/>
<comment type="caution">
    <text evidence="1">The sequence shown here is derived from an EMBL/GenBank/DDBJ whole genome shotgun (WGS) entry which is preliminary data.</text>
</comment>
<name>A0A9C7LA53_9BACI</name>
<reference evidence="1" key="1">
    <citation type="submission" date="2021-10" db="EMBL/GenBank/DDBJ databases">
        <authorList>
            <person name="Criscuolo A."/>
        </authorList>
    </citation>
    <scope>NUCLEOTIDE SEQUENCE</scope>
    <source>
        <strain evidence="1">CIP111885</strain>
    </source>
</reference>
<accession>A0A9C7LA53</accession>